<keyword evidence="1 5" id="KW-0132">Cell division</keyword>
<proteinExistence type="inferred from homology"/>
<evidence type="ECO:0000256" key="1">
    <source>
        <dbReference type="HAMAP-Rule" id="MF_01941"/>
    </source>
</evidence>
<keyword evidence="1" id="KW-1133">Transmembrane helix</keyword>
<dbReference type="InterPro" id="IPR030858">
    <property type="entry name" value="MapZ"/>
</dbReference>
<comment type="subunit">
    <text evidence="1">Interacts with FtsZ.</text>
</comment>
<keyword evidence="1" id="KW-0812">Transmembrane</keyword>
<organism evidence="5 6">
    <name type="scientific">Streptococcus caprae</name>
    <dbReference type="NCBI Taxonomy" id="1640501"/>
    <lineage>
        <taxon>Bacteria</taxon>
        <taxon>Bacillati</taxon>
        <taxon>Bacillota</taxon>
        <taxon>Bacilli</taxon>
        <taxon>Lactobacillales</taxon>
        <taxon>Streptococcaceae</taxon>
        <taxon>Streptococcus</taxon>
    </lineage>
</organism>
<accession>A0ABV8CTK3</accession>
<feature type="domain" description="MapZ extracellular C-terminal" evidence="4">
    <location>
        <begin position="431"/>
        <end position="509"/>
    </location>
</feature>
<evidence type="ECO:0000259" key="3">
    <source>
        <dbReference type="Pfam" id="PF18041"/>
    </source>
</evidence>
<dbReference type="Proteomes" id="UP001595807">
    <property type="component" value="Unassembled WGS sequence"/>
</dbReference>
<dbReference type="InterPro" id="IPR040532">
    <property type="entry name" value="MapZ_C2"/>
</dbReference>
<feature type="coiled-coil region" evidence="2">
    <location>
        <begin position="280"/>
        <end position="307"/>
    </location>
</feature>
<keyword evidence="1" id="KW-0472">Membrane</keyword>
<keyword evidence="6" id="KW-1185">Reference proteome</keyword>
<dbReference type="Pfam" id="PF18041">
    <property type="entry name" value="MapZ_EC1"/>
    <property type="match status" value="1"/>
</dbReference>
<name>A0ABV8CTK3_9STRE</name>
<protein>
    <recommendedName>
        <fullName evidence="1">Mid-cell-anchored protein Z</fullName>
    </recommendedName>
</protein>
<gene>
    <name evidence="1" type="primary">mapZ</name>
    <name evidence="5" type="ORF">ACFORF_02245</name>
</gene>
<reference evidence="6" key="1">
    <citation type="journal article" date="2019" name="Int. J. Syst. Evol. Microbiol.">
        <title>The Global Catalogue of Microorganisms (GCM) 10K type strain sequencing project: providing services to taxonomists for standard genome sequencing and annotation.</title>
        <authorList>
            <consortium name="The Broad Institute Genomics Platform"/>
            <consortium name="The Broad Institute Genome Sequencing Center for Infectious Disease"/>
            <person name="Wu L."/>
            <person name="Ma J."/>
        </authorList>
    </citation>
    <scope>NUCLEOTIDE SEQUENCE [LARGE SCALE GENOMIC DNA]</scope>
    <source>
        <strain evidence="6">CCUG 67170</strain>
    </source>
</reference>
<dbReference type="Pfam" id="PF18708">
    <property type="entry name" value="MapZ_C2"/>
    <property type="match status" value="1"/>
</dbReference>
<sequence length="519" mass="55472">MSDKSTPQDPNLDFDKAKGMTIEEAMDKTSELEAGITEQDSVLDRYIKQHRDEVGSQKFVQRLSEMDEIDTDTLDEFIKKQRQELEKTGFLEQLSDEQVSNPTEAVTVASDKERDVSIPVVAAGTLVDTTTESEELKVSESGAFAKNNLDTIPVTPISMDEQETDTLYTGTESVEASSGKKKKLIAGTLAALLLGVGVVGIGWTALHNKDTKSADKATATTFTSVATTTAKASDEDKTNFETLYASFFADEGKTKLKNSEFGNLSKLEEALNKLKDTDAYENAKSKYDSLKRQVEAAQALNANFESDVIVDGALQAVKVKSDANFDGLSSDILNTGNATLDSLIQSAISDGRSQLTSGTIPGAVSGVASTAAVAEEQAATQATAGSQDTGAGSAAVVDNSQAATVTTTPVYGSGVGITNYDPATLQRNLSRVAYNEANLADSTNPAWDFNPGVLEKIVSTSNQRGYFSGYNFIMERVAIVNGNGYYNIFKPDGTYLFTLNAKTGYFVGNAPGYADDLDF</sequence>
<evidence type="ECO:0000313" key="5">
    <source>
        <dbReference type="EMBL" id="MFC3927454.1"/>
    </source>
</evidence>
<keyword evidence="1" id="KW-0131">Cell cycle</keyword>
<keyword evidence="2" id="KW-0175">Coiled coil</keyword>
<dbReference type="HAMAP" id="MF_01941">
    <property type="entry name" value="MapZ"/>
    <property type="match status" value="1"/>
</dbReference>
<evidence type="ECO:0000259" key="4">
    <source>
        <dbReference type="Pfam" id="PF18708"/>
    </source>
</evidence>
<dbReference type="RefSeq" id="WP_380425025.1">
    <property type="nucleotide sequence ID" value="NZ_JBHRZV010000012.1"/>
</dbReference>
<dbReference type="EMBL" id="JBHRZV010000012">
    <property type="protein sequence ID" value="MFC3927454.1"/>
    <property type="molecule type" value="Genomic_DNA"/>
</dbReference>
<dbReference type="GO" id="GO:0051301">
    <property type="term" value="P:cell division"/>
    <property type="evidence" value="ECO:0007669"/>
    <property type="project" value="UniProtKB-KW"/>
</dbReference>
<feature type="transmembrane region" description="Helical" evidence="1">
    <location>
        <begin position="184"/>
        <end position="206"/>
    </location>
</feature>
<feature type="domain" description="MapZ extracellular" evidence="3">
    <location>
        <begin position="226"/>
        <end position="349"/>
    </location>
</feature>
<dbReference type="InterPro" id="IPR041295">
    <property type="entry name" value="MapZ_EC1"/>
</dbReference>
<comment type="subcellular location">
    <subcellularLocation>
        <location evidence="1">Cell membrane</location>
        <topology evidence="1">Single-pass membrane protein</topology>
    </subcellularLocation>
    <text evidence="1">In newborn cells, forms a ring positioned at mid-cell. Soon after cell division starts and the cells begin elongating, the ring splits into two rings that, as elongation proceeds, move along and mark the future division sites.</text>
</comment>
<comment type="function">
    <text evidence="1">Early cell division protein that marks the future cell division site and supports proper FtsZ ring positioning.</text>
</comment>
<comment type="similarity">
    <text evidence="1">Belongs to the MapZ family.</text>
</comment>
<keyword evidence="1" id="KW-1003">Cell membrane</keyword>
<evidence type="ECO:0000256" key="2">
    <source>
        <dbReference type="SAM" id="Coils"/>
    </source>
</evidence>
<evidence type="ECO:0000313" key="6">
    <source>
        <dbReference type="Proteomes" id="UP001595807"/>
    </source>
</evidence>
<comment type="caution">
    <text evidence="5">The sequence shown here is derived from an EMBL/GenBank/DDBJ whole genome shotgun (WGS) entry which is preliminary data.</text>
</comment>